<keyword evidence="6 10" id="KW-0274">FAD</keyword>
<evidence type="ECO:0000256" key="8">
    <source>
        <dbReference type="ARBA" id="ARBA00031306"/>
    </source>
</evidence>
<gene>
    <name evidence="12" type="ORF">D7Z26_19935</name>
</gene>
<evidence type="ECO:0000256" key="10">
    <source>
        <dbReference type="PIRNR" id="PIRNR006268"/>
    </source>
</evidence>
<keyword evidence="13" id="KW-1185">Reference proteome</keyword>
<evidence type="ECO:0000256" key="4">
    <source>
        <dbReference type="ARBA" id="ARBA00022679"/>
    </source>
</evidence>
<dbReference type="InterPro" id="IPR003374">
    <property type="entry name" value="ApbE-like_sf"/>
</dbReference>
<dbReference type="AlphaFoldDB" id="A0A494XPT8"/>
<keyword evidence="5 10" id="KW-0479">Metal-binding</keyword>
<dbReference type="Proteomes" id="UP000282076">
    <property type="component" value="Unassembled WGS sequence"/>
</dbReference>
<reference evidence="12 13" key="1">
    <citation type="submission" date="2018-10" db="EMBL/GenBank/DDBJ databases">
        <title>Cohnella sp. M2MS4P-1, whole genome shotgun sequence.</title>
        <authorList>
            <person name="Tuo L."/>
        </authorList>
    </citation>
    <scope>NUCLEOTIDE SEQUENCE [LARGE SCALE GENOMIC DNA]</scope>
    <source>
        <strain evidence="12 13">M2MS4P-1</strain>
    </source>
</reference>
<dbReference type="Gene3D" id="3.10.520.10">
    <property type="entry name" value="ApbE-like domains"/>
    <property type="match status" value="1"/>
</dbReference>
<dbReference type="InterPro" id="IPR024932">
    <property type="entry name" value="ApbE"/>
</dbReference>
<dbReference type="GO" id="GO:0046872">
    <property type="term" value="F:metal ion binding"/>
    <property type="evidence" value="ECO:0007669"/>
    <property type="project" value="UniProtKB-UniRule"/>
</dbReference>
<comment type="cofactor">
    <cofactor evidence="11">
        <name>Mg(2+)</name>
        <dbReference type="ChEBI" id="CHEBI:18420"/>
    </cofactor>
    <cofactor evidence="11">
        <name>Mn(2+)</name>
        <dbReference type="ChEBI" id="CHEBI:29035"/>
    </cofactor>
    <text evidence="11">Magnesium. Can also use manganese.</text>
</comment>
<evidence type="ECO:0000256" key="5">
    <source>
        <dbReference type="ARBA" id="ARBA00022723"/>
    </source>
</evidence>
<evidence type="ECO:0000256" key="11">
    <source>
        <dbReference type="PIRSR" id="PIRSR006268-2"/>
    </source>
</evidence>
<evidence type="ECO:0000313" key="12">
    <source>
        <dbReference type="EMBL" id="RKP50084.1"/>
    </source>
</evidence>
<evidence type="ECO:0000256" key="3">
    <source>
        <dbReference type="ARBA" id="ARBA00022630"/>
    </source>
</evidence>
<keyword evidence="4 10" id="KW-0808">Transferase</keyword>
<evidence type="ECO:0000256" key="7">
    <source>
        <dbReference type="ARBA" id="ARBA00022842"/>
    </source>
</evidence>
<dbReference type="GO" id="GO:0016740">
    <property type="term" value="F:transferase activity"/>
    <property type="evidence" value="ECO:0007669"/>
    <property type="project" value="UniProtKB-UniRule"/>
</dbReference>
<evidence type="ECO:0000256" key="2">
    <source>
        <dbReference type="ARBA" id="ARBA00016337"/>
    </source>
</evidence>
<evidence type="ECO:0000313" key="13">
    <source>
        <dbReference type="Proteomes" id="UP000282076"/>
    </source>
</evidence>
<dbReference type="SUPFAM" id="SSF143631">
    <property type="entry name" value="ApbE-like"/>
    <property type="match status" value="1"/>
</dbReference>
<dbReference type="EC" id="2.7.1.180" evidence="1 10"/>
<dbReference type="PANTHER" id="PTHR30040">
    <property type="entry name" value="THIAMINE BIOSYNTHESIS LIPOPROTEIN APBE"/>
    <property type="match status" value="1"/>
</dbReference>
<dbReference type="Pfam" id="PF02424">
    <property type="entry name" value="ApbE"/>
    <property type="match status" value="1"/>
</dbReference>
<sequence length="327" mass="36304">MSMEQDHFRAMNTEIDVALMEGRPEDEVQSLHEIRNWFVFVEGRFSRFLPESELSRLNASRGFPVRVSSVMLEVLSHAVEYKRLTKGIYEPCILRALEYAGYDRSFETIENYGGFGLPQSAMLEAPSYRSLERSWTTYPIFNLARLSRGTSLDLGGLVKGWSVDRIVSWLMVGGIEAGQVNAGGDLKVWGWGQNDRPAWEVDIPAPWTSRGQKKPDILATAQLKQGAAATSGTTKRRWKTPSGVMHHLIDPRTGFPADSDVMQCTVLGASVADAEIVAKTICILGSKEGEAWAKEAFPGYDALLVTADKSVRFVHGKGSNVCWKEAR</sequence>
<dbReference type="PIRSF" id="PIRSF006268">
    <property type="entry name" value="ApbE"/>
    <property type="match status" value="1"/>
</dbReference>
<evidence type="ECO:0000256" key="6">
    <source>
        <dbReference type="ARBA" id="ARBA00022827"/>
    </source>
</evidence>
<accession>A0A494XPT8</accession>
<protein>
    <recommendedName>
        <fullName evidence="2 10">FAD:protein FMN transferase</fullName>
        <ecNumber evidence="1 10">2.7.1.180</ecNumber>
    </recommendedName>
    <alternativeName>
        <fullName evidence="8 10">Flavin transferase</fullName>
    </alternativeName>
</protein>
<dbReference type="PANTHER" id="PTHR30040:SF2">
    <property type="entry name" value="FAD:PROTEIN FMN TRANSFERASE"/>
    <property type="match status" value="1"/>
</dbReference>
<organism evidence="12 13">
    <name type="scientific">Cohnella endophytica</name>
    <dbReference type="NCBI Taxonomy" id="2419778"/>
    <lineage>
        <taxon>Bacteria</taxon>
        <taxon>Bacillati</taxon>
        <taxon>Bacillota</taxon>
        <taxon>Bacilli</taxon>
        <taxon>Bacillales</taxon>
        <taxon>Paenibacillaceae</taxon>
        <taxon>Cohnella</taxon>
    </lineage>
</organism>
<keyword evidence="3 10" id="KW-0285">Flavoprotein</keyword>
<comment type="caution">
    <text evidence="12">The sequence shown here is derived from an EMBL/GenBank/DDBJ whole genome shotgun (WGS) entry which is preliminary data.</text>
</comment>
<name>A0A494XPT8_9BACL</name>
<comment type="catalytic activity">
    <reaction evidence="9 10">
        <text>L-threonyl-[protein] + FAD = FMN-L-threonyl-[protein] + AMP + H(+)</text>
        <dbReference type="Rhea" id="RHEA:36847"/>
        <dbReference type="Rhea" id="RHEA-COMP:11060"/>
        <dbReference type="Rhea" id="RHEA-COMP:11061"/>
        <dbReference type="ChEBI" id="CHEBI:15378"/>
        <dbReference type="ChEBI" id="CHEBI:30013"/>
        <dbReference type="ChEBI" id="CHEBI:57692"/>
        <dbReference type="ChEBI" id="CHEBI:74257"/>
        <dbReference type="ChEBI" id="CHEBI:456215"/>
        <dbReference type="EC" id="2.7.1.180"/>
    </reaction>
</comment>
<dbReference type="EMBL" id="RBZM01000008">
    <property type="protein sequence ID" value="RKP50084.1"/>
    <property type="molecule type" value="Genomic_DNA"/>
</dbReference>
<evidence type="ECO:0000256" key="1">
    <source>
        <dbReference type="ARBA" id="ARBA00011955"/>
    </source>
</evidence>
<proteinExistence type="inferred from homology"/>
<comment type="similarity">
    <text evidence="10">Belongs to the ApbE family.</text>
</comment>
<feature type="binding site" evidence="11">
    <location>
        <position position="156"/>
    </location>
    <ligand>
        <name>Mg(2+)</name>
        <dbReference type="ChEBI" id="CHEBI:18420"/>
    </ligand>
</feature>
<keyword evidence="7 10" id="KW-0460">Magnesium</keyword>
<evidence type="ECO:0000256" key="9">
    <source>
        <dbReference type="ARBA" id="ARBA00048540"/>
    </source>
</evidence>